<dbReference type="RefSeq" id="WP_090605623.1">
    <property type="nucleotide sequence ID" value="NZ_FNZR01000004.1"/>
</dbReference>
<gene>
    <name evidence="7" type="ORF">SAMN05421740_104106</name>
</gene>
<dbReference type="PROSITE" id="PS00445">
    <property type="entry name" value="FGGY_KINASES_2"/>
    <property type="match status" value="1"/>
</dbReference>
<keyword evidence="2 4" id="KW-0808">Transferase</keyword>
<dbReference type="InterPro" id="IPR050406">
    <property type="entry name" value="FGGY_Carb_Kinase"/>
</dbReference>
<dbReference type="Gene3D" id="3.30.420.40">
    <property type="match status" value="2"/>
</dbReference>
<organism evidence="7 8">
    <name type="scientific">Parapedobacter koreensis</name>
    <dbReference type="NCBI Taxonomy" id="332977"/>
    <lineage>
        <taxon>Bacteria</taxon>
        <taxon>Pseudomonadati</taxon>
        <taxon>Bacteroidota</taxon>
        <taxon>Sphingobacteriia</taxon>
        <taxon>Sphingobacteriales</taxon>
        <taxon>Sphingobacteriaceae</taxon>
        <taxon>Parapedobacter</taxon>
    </lineage>
</organism>
<dbReference type="GO" id="GO:0005975">
    <property type="term" value="P:carbohydrate metabolic process"/>
    <property type="evidence" value="ECO:0007669"/>
    <property type="project" value="InterPro"/>
</dbReference>
<evidence type="ECO:0000256" key="2">
    <source>
        <dbReference type="ARBA" id="ARBA00022679"/>
    </source>
</evidence>
<dbReference type="Pfam" id="PF02782">
    <property type="entry name" value="FGGY_C"/>
    <property type="match status" value="1"/>
</dbReference>
<dbReference type="PANTHER" id="PTHR43095:SF2">
    <property type="entry name" value="GLUCONOKINASE"/>
    <property type="match status" value="1"/>
</dbReference>
<evidence type="ECO:0000256" key="3">
    <source>
        <dbReference type="ARBA" id="ARBA00022777"/>
    </source>
</evidence>
<name>A0A1H7NUB6_9SPHI</name>
<proteinExistence type="inferred from homology"/>
<dbReference type="CDD" id="cd07770">
    <property type="entry name" value="ASKHA_NBD_FGGY_GntK"/>
    <property type="match status" value="1"/>
</dbReference>
<dbReference type="OrthoDB" id="9805576at2"/>
<dbReference type="AlphaFoldDB" id="A0A1H7NUB6"/>
<dbReference type="InterPro" id="IPR018484">
    <property type="entry name" value="FGGY_N"/>
</dbReference>
<keyword evidence="8" id="KW-1185">Reference proteome</keyword>
<feature type="domain" description="Carbohydrate kinase FGGY C-terminal" evidence="6">
    <location>
        <begin position="258"/>
        <end position="448"/>
    </location>
</feature>
<dbReference type="InterPro" id="IPR018485">
    <property type="entry name" value="FGGY_C"/>
</dbReference>
<keyword evidence="3 4" id="KW-0418">Kinase</keyword>
<reference evidence="8" key="1">
    <citation type="submission" date="2016-10" db="EMBL/GenBank/DDBJ databases">
        <authorList>
            <person name="Varghese N."/>
            <person name="Submissions S."/>
        </authorList>
    </citation>
    <scope>NUCLEOTIDE SEQUENCE [LARGE SCALE GENOMIC DNA]</scope>
    <source>
        <strain evidence="8">Jip14</strain>
    </source>
</reference>
<evidence type="ECO:0000259" key="6">
    <source>
        <dbReference type="Pfam" id="PF02782"/>
    </source>
</evidence>
<dbReference type="Proteomes" id="UP000198916">
    <property type="component" value="Unassembled WGS sequence"/>
</dbReference>
<dbReference type="InterPro" id="IPR043129">
    <property type="entry name" value="ATPase_NBD"/>
</dbReference>
<dbReference type="PIRSF" id="PIRSF000538">
    <property type="entry name" value="GlpK"/>
    <property type="match status" value="1"/>
</dbReference>
<evidence type="ECO:0000256" key="1">
    <source>
        <dbReference type="ARBA" id="ARBA00009156"/>
    </source>
</evidence>
<dbReference type="Pfam" id="PF00370">
    <property type="entry name" value="FGGY_N"/>
    <property type="match status" value="1"/>
</dbReference>
<dbReference type="InterPro" id="IPR000577">
    <property type="entry name" value="Carb_kinase_FGGY"/>
</dbReference>
<protein>
    <submittedName>
        <fullName evidence="7">Gluconate kinase, FGGY family</fullName>
    </submittedName>
</protein>
<feature type="domain" description="Carbohydrate kinase FGGY N-terminal" evidence="5">
    <location>
        <begin position="3"/>
        <end position="249"/>
    </location>
</feature>
<dbReference type="PANTHER" id="PTHR43095">
    <property type="entry name" value="SUGAR KINASE"/>
    <property type="match status" value="1"/>
</dbReference>
<dbReference type="GO" id="GO:0016301">
    <property type="term" value="F:kinase activity"/>
    <property type="evidence" value="ECO:0007669"/>
    <property type="project" value="UniProtKB-KW"/>
</dbReference>
<evidence type="ECO:0000313" key="7">
    <source>
        <dbReference type="EMBL" id="SEL27072.1"/>
    </source>
</evidence>
<sequence>MDYIIGVDIGTSGTKAVAFSTGGEVIAEHRITYSILNPQPGYFEQDPETLFTAVVQSISGVVQAVGDAFAESRVLGVGFSSAMHGLIVMDEGNRLLTNCIIWADTRSEAFATQLKATATGLDIYLKTGTPIHPMAPLSKLGWMREHLPAVFNRASKFISIKEYVFFKLFGCYVVDESIASATGLLDIEQLDWYAPALALVGVSATQLSALVPITHTLVGLDKQAAADMCLPVDTPFTVGGSDGCLANLGAHAVMPGDAAVTIGTSGAIRMMSGLPKTDRQARTFSYVLTKDLFVLGGAVNNGGVVLRWYNDNFGSTGKAEEEGYQRLAEEAATVAAGAEGLVFLPYLTGERAPHWDANAKGLFFGVQLHHRKAHFTRAVFEGIVYGVYSVGKVLEEIAGPIHVIHANGGFARSSWWVQLLADVFNKPVLVKENVEGAAKGAFIVALKALGMIADFKDIMEDTVIASYQPDLRNHQRYQENFNLFERLYSRVKDEFLSLT</sequence>
<accession>A0A1H7NUB6</accession>
<comment type="similarity">
    <text evidence="1 4">Belongs to the FGGY kinase family.</text>
</comment>
<dbReference type="STRING" id="332977.SAMN05421740_104106"/>
<dbReference type="EMBL" id="FNZR01000004">
    <property type="protein sequence ID" value="SEL27072.1"/>
    <property type="molecule type" value="Genomic_DNA"/>
</dbReference>
<evidence type="ECO:0000259" key="5">
    <source>
        <dbReference type="Pfam" id="PF00370"/>
    </source>
</evidence>
<evidence type="ECO:0000313" key="8">
    <source>
        <dbReference type="Proteomes" id="UP000198916"/>
    </source>
</evidence>
<dbReference type="SUPFAM" id="SSF53067">
    <property type="entry name" value="Actin-like ATPase domain"/>
    <property type="match status" value="2"/>
</dbReference>
<evidence type="ECO:0000256" key="4">
    <source>
        <dbReference type="RuleBase" id="RU003733"/>
    </source>
</evidence>
<dbReference type="InterPro" id="IPR018483">
    <property type="entry name" value="Carb_kinase_FGGY_CS"/>
</dbReference>
<dbReference type="GO" id="GO:0016773">
    <property type="term" value="F:phosphotransferase activity, alcohol group as acceptor"/>
    <property type="evidence" value="ECO:0007669"/>
    <property type="project" value="InterPro"/>
</dbReference>